<dbReference type="EMBL" id="JANSHE010004008">
    <property type="protein sequence ID" value="KAJ2981959.1"/>
    <property type="molecule type" value="Genomic_DNA"/>
</dbReference>
<protein>
    <submittedName>
        <fullName evidence="1">Uncharacterized protein</fullName>
    </submittedName>
</protein>
<comment type="caution">
    <text evidence="1">The sequence shown here is derived from an EMBL/GenBank/DDBJ whole genome shotgun (WGS) entry which is preliminary data.</text>
</comment>
<keyword evidence="2" id="KW-1185">Reference proteome</keyword>
<sequence>MATKKDIDVVNSRDLVAAFTGYLIQLDLEDRRNREVECQLLTTQAESLLNHNKYGVASRKYAEALTQLVGPRLRVPLEPTNGGGVVCPVYRKFTMKECLAAMTCCNGVARCLHETKEYFDALDWTVEVDVIHKNARFVAKPIFGKVHTLCSLRTPNATTLQCCRLGAVSPIAAMPRVPPSTPPWALHGLRRLPRAREHGLSSVLPERGQRLIDSLPSLTDKITLRREVLPRSVTSRSHNFVIPDPTTYRTLDVRLSELQYAARDGEKARAREYDILTHFRGRDTLAFSAVALYGSSLLPGAQAPCRSRGDYDSSTDARIILVMGGIFVLAIILVVVEALRKTSLQAKDAVPSPRQDPPPYPAHCSEGHYDTKEANTSQ</sequence>
<name>A0ACC1NSC4_9APHY</name>
<accession>A0ACC1NSC4</accession>
<organism evidence="1 2">
    <name type="scientific">Trametes sanguinea</name>
    <dbReference type="NCBI Taxonomy" id="158606"/>
    <lineage>
        <taxon>Eukaryota</taxon>
        <taxon>Fungi</taxon>
        <taxon>Dikarya</taxon>
        <taxon>Basidiomycota</taxon>
        <taxon>Agaricomycotina</taxon>
        <taxon>Agaricomycetes</taxon>
        <taxon>Polyporales</taxon>
        <taxon>Polyporaceae</taxon>
        <taxon>Trametes</taxon>
    </lineage>
</organism>
<dbReference type="Proteomes" id="UP001144978">
    <property type="component" value="Unassembled WGS sequence"/>
</dbReference>
<reference evidence="1" key="1">
    <citation type="submission" date="2022-08" db="EMBL/GenBank/DDBJ databases">
        <title>Genome Sequence of Pycnoporus sanguineus.</title>
        <authorList>
            <person name="Buettner E."/>
        </authorList>
    </citation>
    <scope>NUCLEOTIDE SEQUENCE</scope>
    <source>
        <strain evidence="1">CG-C14</strain>
    </source>
</reference>
<proteinExistence type="predicted"/>
<evidence type="ECO:0000313" key="2">
    <source>
        <dbReference type="Proteomes" id="UP001144978"/>
    </source>
</evidence>
<gene>
    <name evidence="1" type="ORF">NUW54_g10807</name>
</gene>
<evidence type="ECO:0000313" key="1">
    <source>
        <dbReference type="EMBL" id="KAJ2981959.1"/>
    </source>
</evidence>